<evidence type="ECO:0000313" key="3">
    <source>
        <dbReference type="Proteomes" id="UP000663860"/>
    </source>
</evidence>
<evidence type="ECO:0000313" key="2">
    <source>
        <dbReference type="EMBL" id="CAF4043969.1"/>
    </source>
</evidence>
<accession>A0A814NLG8</accession>
<sequence>MIAYQVAANDEIRQIFHRPRNNDRYDSTAQGVLISAFAIFFPASKRPPPPWIHSASGWYRTRQLQYNMKKDKLMKNNPVLKVLSDLKSLSIPYFERRFEAQSLKADINRFIKPSDRQYNSACECLKEFRQTGKVESLLRLYSLETPFYSKVGGPEHCGALLNPLSRKLNTLSDRHFKGTSYRGLSMTEEDLEEYEEAMIQGQKRSDSMIVLASFSSTSKDEYMAKVYANLKTTDGKIMIVFNCTFPKKCDTAISLYQVSESTTCISNFADEEEVLLLPGTMFRVTKIDTITDPPFTHIHLTNVVPELHLEVAIISALGKAIFS</sequence>
<gene>
    <name evidence="1" type="ORF">IZO911_LOCUS22653</name>
    <name evidence="2" type="ORF">KXQ929_LOCUS31098</name>
</gene>
<dbReference type="EMBL" id="CAJNOE010000255">
    <property type="protein sequence ID" value="CAF1093926.1"/>
    <property type="molecule type" value="Genomic_DNA"/>
</dbReference>
<dbReference type="SUPFAM" id="SSF56399">
    <property type="entry name" value="ADP-ribosylation"/>
    <property type="match status" value="1"/>
</dbReference>
<organism evidence="1 3">
    <name type="scientific">Adineta steineri</name>
    <dbReference type="NCBI Taxonomy" id="433720"/>
    <lineage>
        <taxon>Eukaryota</taxon>
        <taxon>Metazoa</taxon>
        <taxon>Spiralia</taxon>
        <taxon>Gnathifera</taxon>
        <taxon>Rotifera</taxon>
        <taxon>Eurotatoria</taxon>
        <taxon>Bdelloidea</taxon>
        <taxon>Adinetida</taxon>
        <taxon>Adinetidae</taxon>
        <taxon>Adineta</taxon>
    </lineage>
</organism>
<dbReference type="Proteomes" id="UP000663868">
    <property type="component" value="Unassembled WGS sequence"/>
</dbReference>
<name>A0A814NLG8_9BILA</name>
<dbReference type="AlphaFoldDB" id="A0A814NLG8"/>
<dbReference type="PROSITE" id="PS51996">
    <property type="entry name" value="TR_MART"/>
    <property type="match status" value="1"/>
</dbReference>
<protein>
    <recommendedName>
        <fullName evidence="4">NAD(P)(+)--arginine ADP-ribosyltransferase</fullName>
    </recommendedName>
</protein>
<evidence type="ECO:0000313" key="1">
    <source>
        <dbReference type="EMBL" id="CAF1093926.1"/>
    </source>
</evidence>
<dbReference type="Gene3D" id="3.90.176.10">
    <property type="entry name" value="Toxin ADP-ribosyltransferase, Chain A, domain 1"/>
    <property type="match status" value="1"/>
</dbReference>
<evidence type="ECO:0008006" key="4">
    <source>
        <dbReference type="Google" id="ProtNLM"/>
    </source>
</evidence>
<reference evidence="1" key="1">
    <citation type="submission" date="2021-02" db="EMBL/GenBank/DDBJ databases">
        <authorList>
            <person name="Nowell W R."/>
        </authorList>
    </citation>
    <scope>NUCLEOTIDE SEQUENCE</scope>
</reference>
<dbReference type="Proteomes" id="UP000663860">
    <property type="component" value="Unassembled WGS sequence"/>
</dbReference>
<proteinExistence type="predicted"/>
<dbReference type="EMBL" id="CAJOBB010003500">
    <property type="protein sequence ID" value="CAF4043969.1"/>
    <property type="molecule type" value="Genomic_DNA"/>
</dbReference>
<comment type="caution">
    <text evidence="1">The sequence shown here is derived from an EMBL/GenBank/DDBJ whole genome shotgun (WGS) entry which is preliminary data.</text>
</comment>